<proteinExistence type="inferred from homology"/>
<dbReference type="PROSITE" id="PS52029">
    <property type="entry name" value="LD_TPASE"/>
    <property type="match status" value="1"/>
</dbReference>
<comment type="caution">
    <text evidence="10">The sequence shown here is derived from an EMBL/GenBank/DDBJ whole genome shotgun (WGS) entry which is preliminary data.</text>
</comment>
<accession>A0A246JDJ9</accession>
<dbReference type="GO" id="GO:0071555">
    <property type="term" value="P:cell wall organization"/>
    <property type="evidence" value="ECO:0007669"/>
    <property type="project" value="UniProtKB-UniRule"/>
</dbReference>
<comment type="similarity">
    <text evidence="2">Belongs to the YkuD family.</text>
</comment>
<reference evidence="10 11" key="1">
    <citation type="journal article" date="2002" name="Int. J. Syst. Evol. Microbiol.">
        <title>Sphingopyxis witflariensis sp. nov., isolated from activated sludge.</title>
        <authorList>
            <person name="Kampfer P."/>
            <person name="Witzenberger R."/>
            <person name="Denner E.B."/>
            <person name="Busse H.J."/>
            <person name="Neef A."/>
        </authorList>
    </citation>
    <scope>NUCLEOTIDE SEQUENCE [LARGE SCALE GENOMIC DNA]</scope>
    <source>
        <strain evidence="10 11">DSM 14551</strain>
    </source>
</reference>
<dbReference type="GO" id="GO:0018104">
    <property type="term" value="P:peptidoglycan-protein cross-linking"/>
    <property type="evidence" value="ECO:0007669"/>
    <property type="project" value="TreeGrafter"/>
</dbReference>
<dbReference type="AlphaFoldDB" id="A0A246JDJ9"/>
<dbReference type="InterPro" id="IPR050979">
    <property type="entry name" value="LD-transpeptidase"/>
</dbReference>
<dbReference type="InterPro" id="IPR005490">
    <property type="entry name" value="LD_TPept_cat_dom"/>
</dbReference>
<keyword evidence="8" id="KW-0732">Signal</keyword>
<dbReference type="InterPro" id="IPR016915">
    <property type="entry name" value="UCP029342"/>
</dbReference>
<evidence type="ECO:0000313" key="10">
    <source>
        <dbReference type="EMBL" id="OWQ90651.1"/>
    </source>
</evidence>
<dbReference type="GO" id="GO:0008360">
    <property type="term" value="P:regulation of cell shape"/>
    <property type="evidence" value="ECO:0007669"/>
    <property type="project" value="UniProtKB-UniRule"/>
</dbReference>
<evidence type="ECO:0000256" key="8">
    <source>
        <dbReference type="SAM" id="SignalP"/>
    </source>
</evidence>
<evidence type="ECO:0000256" key="5">
    <source>
        <dbReference type="ARBA" id="ARBA00022984"/>
    </source>
</evidence>
<comment type="pathway">
    <text evidence="1 7">Cell wall biogenesis; peptidoglycan biosynthesis.</text>
</comment>
<feature type="signal peptide" evidence="8">
    <location>
        <begin position="1"/>
        <end position="27"/>
    </location>
</feature>
<keyword evidence="3" id="KW-0808">Transferase</keyword>
<sequence length="325" mass="33675">MRVPGKTVRRLMILLGVVVLVPHAASAVPANPPGGVLEAAEGLKPGEYFWAPDIAPQGPLLMIVSLATQRGTLYRNGVPIAITTVSTGKAGHETPTGVFTILQRDIDHRSNLYDDAPMPYMQRLTWGGVALHGGRLPGYPASHGCIRLPQAFARLLYGVTRLGMTVIVTEAAAVPRAAPGDPLLRIGPALAEGAVLWEPDRAPSGPVSIIVSAADQRLLVLRNGIMIGSAPARIEGPVTGTSAFVRQSGVSGAAAWLEIAIPGAIAAKVPTPFVGRVDIAADLRALLAPLMTAGTSVIVTPDSLRTASPAPVEILGGDESAAPKR</sequence>
<dbReference type="Proteomes" id="UP000197097">
    <property type="component" value="Unassembled WGS sequence"/>
</dbReference>
<feature type="active site" description="Nucleophile" evidence="7">
    <location>
        <position position="145"/>
    </location>
</feature>
<feature type="active site" description="Proton donor/acceptor" evidence="7">
    <location>
        <position position="132"/>
    </location>
</feature>
<dbReference type="PANTHER" id="PTHR30582">
    <property type="entry name" value="L,D-TRANSPEPTIDASE"/>
    <property type="match status" value="1"/>
</dbReference>
<dbReference type="UniPathway" id="UPA00219"/>
<evidence type="ECO:0000256" key="6">
    <source>
        <dbReference type="ARBA" id="ARBA00023316"/>
    </source>
</evidence>
<dbReference type="OrthoDB" id="463216at2"/>
<dbReference type="GO" id="GO:0071972">
    <property type="term" value="F:peptidoglycan L,D-transpeptidase activity"/>
    <property type="evidence" value="ECO:0007669"/>
    <property type="project" value="TreeGrafter"/>
</dbReference>
<keyword evidence="11" id="KW-1185">Reference proteome</keyword>
<evidence type="ECO:0000256" key="7">
    <source>
        <dbReference type="PROSITE-ProRule" id="PRU01373"/>
    </source>
</evidence>
<evidence type="ECO:0000259" key="9">
    <source>
        <dbReference type="PROSITE" id="PS52029"/>
    </source>
</evidence>
<keyword evidence="6 7" id="KW-0961">Cell wall biogenesis/degradation</keyword>
<dbReference type="EMBL" id="NISJ01000019">
    <property type="protein sequence ID" value="OWQ90651.1"/>
    <property type="molecule type" value="Genomic_DNA"/>
</dbReference>
<dbReference type="PIRSF" id="PIRSF029342">
    <property type="entry name" value="UCP029342_ErfK/YbiS/YcfS/YnhG"/>
    <property type="match status" value="1"/>
</dbReference>
<name>A0A246JDJ9_9SPHN</name>
<keyword evidence="5 7" id="KW-0573">Peptidoglycan synthesis</keyword>
<dbReference type="InterPro" id="IPR038063">
    <property type="entry name" value="Transpep_catalytic_dom"/>
</dbReference>
<dbReference type="GO" id="GO:0005576">
    <property type="term" value="C:extracellular region"/>
    <property type="evidence" value="ECO:0007669"/>
    <property type="project" value="TreeGrafter"/>
</dbReference>
<protein>
    <submittedName>
        <fullName evidence="10">L,D-transpeptidase</fullName>
    </submittedName>
</protein>
<evidence type="ECO:0000256" key="3">
    <source>
        <dbReference type="ARBA" id="ARBA00022679"/>
    </source>
</evidence>
<feature type="chain" id="PRO_5013077565" evidence="8">
    <location>
        <begin position="28"/>
        <end position="325"/>
    </location>
</feature>
<dbReference type="Gene3D" id="2.40.440.10">
    <property type="entry name" value="L,D-transpeptidase catalytic domain-like"/>
    <property type="match status" value="1"/>
</dbReference>
<evidence type="ECO:0000256" key="2">
    <source>
        <dbReference type="ARBA" id="ARBA00005992"/>
    </source>
</evidence>
<dbReference type="SUPFAM" id="SSF141523">
    <property type="entry name" value="L,D-transpeptidase catalytic domain-like"/>
    <property type="match status" value="1"/>
</dbReference>
<keyword evidence="4 7" id="KW-0133">Cell shape</keyword>
<dbReference type="NCBIfam" id="NF004785">
    <property type="entry name" value="PRK06132.1-2"/>
    <property type="match status" value="1"/>
</dbReference>
<dbReference type="CDD" id="cd16913">
    <property type="entry name" value="YkuD_like"/>
    <property type="match status" value="1"/>
</dbReference>
<dbReference type="GO" id="GO:0016740">
    <property type="term" value="F:transferase activity"/>
    <property type="evidence" value="ECO:0007669"/>
    <property type="project" value="UniProtKB-KW"/>
</dbReference>
<feature type="domain" description="L,D-TPase catalytic" evidence="9">
    <location>
        <begin position="60"/>
        <end position="169"/>
    </location>
</feature>
<organism evidence="10 11">
    <name type="scientific">Sphingopyxis witflariensis</name>
    <dbReference type="NCBI Taxonomy" id="173675"/>
    <lineage>
        <taxon>Bacteria</taxon>
        <taxon>Pseudomonadati</taxon>
        <taxon>Pseudomonadota</taxon>
        <taxon>Alphaproteobacteria</taxon>
        <taxon>Sphingomonadales</taxon>
        <taxon>Sphingomonadaceae</taxon>
        <taxon>Sphingopyxis</taxon>
    </lineage>
</organism>
<gene>
    <name evidence="10" type="ORF">CDQ91_20065</name>
</gene>
<evidence type="ECO:0000313" key="11">
    <source>
        <dbReference type="Proteomes" id="UP000197097"/>
    </source>
</evidence>
<evidence type="ECO:0000256" key="1">
    <source>
        <dbReference type="ARBA" id="ARBA00004752"/>
    </source>
</evidence>
<dbReference type="Pfam" id="PF03734">
    <property type="entry name" value="YkuD"/>
    <property type="match status" value="1"/>
</dbReference>
<evidence type="ECO:0000256" key="4">
    <source>
        <dbReference type="ARBA" id="ARBA00022960"/>
    </source>
</evidence>
<dbReference type="PANTHER" id="PTHR30582:SF2">
    <property type="entry name" value="L,D-TRANSPEPTIDASE YCIB-RELATED"/>
    <property type="match status" value="1"/>
</dbReference>